<name>A0A1D1ZXI0_AUXPR</name>
<dbReference type="InterPro" id="IPR029063">
    <property type="entry name" value="SAM-dependent_MTases_sf"/>
</dbReference>
<evidence type="ECO:0000313" key="11">
    <source>
        <dbReference type="EMBL" id="JAT72770.1"/>
    </source>
</evidence>
<proteinExistence type="inferred from homology"/>
<feature type="binding site" evidence="9">
    <location>
        <position position="171"/>
    </location>
    <ligand>
        <name>S-adenosyl-L-methionine</name>
        <dbReference type="ChEBI" id="CHEBI:59789"/>
    </ligand>
</feature>
<dbReference type="AlphaFoldDB" id="A0A1D1ZXI0"/>
<evidence type="ECO:0000313" key="10">
    <source>
        <dbReference type="EMBL" id="JAT71654.1"/>
    </source>
</evidence>
<dbReference type="EMBL" id="GDKF01006968">
    <property type="protein sequence ID" value="JAT71654.1"/>
    <property type="molecule type" value="Transcribed_RNA"/>
</dbReference>
<dbReference type="EMBL" id="GDKF01005852">
    <property type="protein sequence ID" value="JAT72770.1"/>
    <property type="molecule type" value="Transcribed_RNA"/>
</dbReference>
<dbReference type="PANTHER" id="PTHR23417">
    <property type="entry name" value="3-DEOXY-D-MANNO-OCTULOSONIC-ACID TRANSFERASE/TRNA GUANINE-N 7 - -METHYLTRANSFERASE"/>
    <property type="match status" value="1"/>
</dbReference>
<dbReference type="GO" id="GO:0043527">
    <property type="term" value="C:tRNA methyltransferase complex"/>
    <property type="evidence" value="ECO:0007669"/>
    <property type="project" value="TreeGrafter"/>
</dbReference>
<comment type="pathway">
    <text evidence="9">tRNA modification; N(7)-methylguanine-tRNA biosynthesis.</text>
</comment>
<dbReference type="UniPathway" id="UPA00989"/>
<comment type="catalytic activity">
    <reaction evidence="1 9">
        <text>guanosine(46) in tRNA + S-adenosyl-L-methionine = N(7)-methylguanosine(46) in tRNA + S-adenosyl-L-homocysteine</text>
        <dbReference type="Rhea" id="RHEA:42708"/>
        <dbReference type="Rhea" id="RHEA-COMP:10188"/>
        <dbReference type="Rhea" id="RHEA-COMP:10189"/>
        <dbReference type="ChEBI" id="CHEBI:57856"/>
        <dbReference type="ChEBI" id="CHEBI:59789"/>
        <dbReference type="ChEBI" id="CHEBI:74269"/>
        <dbReference type="ChEBI" id="CHEBI:74480"/>
        <dbReference type="EC" id="2.1.1.33"/>
    </reaction>
</comment>
<feature type="binding site" evidence="9">
    <location>
        <begin position="118"/>
        <end position="119"/>
    </location>
    <ligand>
        <name>S-adenosyl-L-methionine</name>
        <dbReference type="ChEBI" id="CHEBI:59789"/>
    </ligand>
</feature>
<dbReference type="PROSITE" id="PS51625">
    <property type="entry name" value="SAM_MT_TRMB"/>
    <property type="match status" value="1"/>
</dbReference>
<dbReference type="GO" id="GO:0000049">
    <property type="term" value="F:tRNA binding"/>
    <property type="evidence" value="ECO:0007669"/>
    <property type="project" value="UniProtKB-UniRule"/>
</dbReference>
<dbReference type="InterPro" id="IPR025763">
    <property type="entry name" value="Trm8_euk"/>
</dbReference>
<dbReference type="PANTHER" id="PTHR23417:SF16">
    <property type="entry name" value="TRNA (GUANINE-N(7)-)-METHYLTRANSFERASE"/>
    <property type="match status" value="1"/>
</dbReference>
<dbReference type="Gene3D" id="3.40.50.150">
    <property type="entry name" value="Vaccinia Virus protein VP39"/>
    <property type="match status" value="1"/>
</dbReference>
<evidence type="ECO:0000256" key="2">
    <source>
        <dbReference type="ARBA" id="ARBA00022555"/>
    </source>
</evidence>
<evidence type="ECO:0000256" key="7">
    <source>
        <dbReference type="ARBA" id="ARBA00022884"/>
    </source>
</evidence>
<dbReference type="InterPro" id="IPR003358">
    <property type="entry name" value="tRNA_(Gua-N-7)_MeTrfase_Trmb"/>
</dbReference>
<evidence type="ECO:0000256" key="1">
    <source>
        <dbReference type="ARBA" id="ARBA00000142"/>
    </source>
</evidence>
<dbReference type="GO" id="GO:0008176">
    <property type="term" value="F:tRNA (guanine(46)-N7)-methyltransferase activity"/>
    <property type="evidence" value="ECO:0007669"/>
    <property type="project" value="UniProtKB-UniRule"/>
</dbReference>
<keyword evidence="6 9" id="KW-0819">tRNA processing</keyword>
<keyword evidence="7 9" id="KW-0694">RNA-binding</keyword>
<dbReference type="SUPFAM" id="SSF53335">
    <property type="entry name" value="S-adenosyl-L-methionine-dependent methyltransferases"/>
    <property type="match status" value="1"/>
</dbReference>
<accession>A0A1D1ZXI0</accession>
<evidence type="ECO:0000256" key="9">
    <source>
        <dbReference type="HAMAP-Rule" id="MF_03055"/>
    </source>
</evidence>
<feature type="active site" evidence="9">
    <location>
        <position position="174"/>
    </location>
</feature>
<reference evidence="10" key="1">
    <citation type="submission" date="2015-08" db="EMBL/GenBank/DDBJ databases">
        <authorList>
            <person name="Babu N.S."/>
            <person name="Beckwith C.J."/>
            <person name="Beseler K.G."/>
            <person name="Brison A."/>
            <person name="Carone J.V."/>
            <person name="Caskin T.P."/>
            <person name="Diamond M."/>
            <person name="Durham M.E."/>
            <person name="Foxe J.M."/>
            <person name="Go M."/>
            <person name="Henderson B.A."/>
            <person name="Jones I.B."/>
            <person name="McGettigan J.A."/>
            <person name="Micheletti S.J."/>
            <person name="Nasrallah M.E."/>
            <person name="Ortiz D."/>
            <person name="Piller C.R."/>
            <person name="Privatt S.R."/>
            <person name="Schneider S.L."/>
            <person name="Sharp S."/>
            <person name="Smith T.C."/>
            <person name="Stanton J.D."/>
            <person name="Ullery H.E."/>
            <person name="Wilson R.J."/>
            <person name="Serrano M.G."/>
            <person name="Buck G."/>
            <person name="Lee V."/>
            <person name="Wang Y."/>
            <person name="Carvalho R."/>
            <person name="Voegtly L."/>
            <person name="Shi R."/>
            <person name="Duckworth R."/>
            <person name="Johnson A."/>
            <person name="Loviza R."/>
            <person name="Walstead R."/>
            <person name="Shah Z."/>
            <person name="Kiflezghi M."/>
            <person name="Wade K."/>
            <person name="Ball S.L."/>
            <person name="Bradley K.W."/>
            <person name="Asai D.J."/>
            <person name="Bowman C.A."/>
            <person name="Russell D.A."/>
            <person name="Pope W.H."/>
            <person name="Jacobs-Sera D."/>
            <person name="Hendrix R.W."/>
            <person name="Hatfull G.F."/>
        </authorList>
    </citation>
    <scope>NUCLEOTIDE SEQUENCE</scope>
</reference>
<feature type="binding site" evidence="9">
    <location>
        <begin position="249"/>
        <end position="251"/>
    </location>
    <ligand>
        <name>S-adenosyl-L-methionine</name>
        <dbReference type="ChEBI" id="CHEBI:59789"/>
    </ligand>
</feature>
<dbReference type="EC" id="2.1.1.33" evidence="9"/>
<keyword evidence="4 9" id="KW-0808">Transferase</keyword>
<comment type="function">
    <text evidence="9">Catalyzes the formation of N(7)-methylguanine at position 46 (m7G46) in tRNA.</text>
</comment>
<dbReference type="CDD" id="cd02440">
    <property type="entry name" value="AdoMet_MTases"/>
    <property type="match status" value="1"/>
</dbReference>
<evidence type="ECO:0000256" key="3">
    <source>
        <dbReference type="ARBA" id="ARBA00022603"/>
    </source>
</evidence>
<evidence type="ECO:0000256" key="5">
    <source>
        <dbReference type="ARBA" id="ARBA00022691"/>
    </source>
</evidence>
<keyword evidence="8 9" id="KW-0539">Nucleus</keyword>
<evidence type="ECO:0000256" key="8">
    <source>
        <dbReference type="ARBA" id="ARBA00023242"/>
    </source>
</evidence>
<organism evidence="10">
    <name type="scientific">Auxenochlorella protothecoides</name>
    <name type="common">Green microalga</name>
    <name type="synonym">Chlorella protothecoides</name>
    <dbReference type="NCBI Taxonomy" id="3075"/>
    <lineage>
        <taxon>Eukaryota</taxon>
        <taxon>Viridiplantae</taxon>
        <taxon>Chlorophyta</taxon>
        <taxon>core chlorophytes</taxon>
        <taxon>Trebouxiophyceae</taxon>
        <taxon>Chlorellales</taxon>
        <taxon>Chlorellaceae</taxon>
        <taxon>Auxenochlorella</taxon>
    </lineage>
</organism>
<sequence>MRLVYYIPSRYGDLFSCLPPRHSAMANKRAADKEVKMPKKQLYRARAHSNPLNDQFFDVPLSPKHVNWAEIYPEAYAAAAAAGQPPPLVRFADVGCGFGGLTVKLAENFPGKLVVGMELRDKVTEYVKARVIALRLQSPGSYHNAGVVRTNAMKCLPNYFAKGQLEKLFFLFADPHFKAANHRRRIIQTTLLAEYAFIMAPGGILYTITDVEELGIWMKEKLDAHPLFEAVPEVEVERDPAAALLLQGTEEGQKVARNGGKTWRAVYRRIQDT</sequence>
<comment type="subcellular location">
    <subcellularLocation>
        <location evidence="9">Nucleus</location>
    </subcellularLocation>
</comment>
<evidence type="ECO:0000256" key="4">
    <source>
        <dbReference type="ARBA" id="ARBA00022679"/>
    </source>
</evidence>
<evidence type="ECO:0000256" key="6">
    <source>
        <dbReference type="ARBA" id="ARBA00022694"/>
    </source>
</evidence>
<feature type="binding site" evidence="9">
    <location>
        <position position="95"/>
    </location>
    <ligand>
        <name>S-adenosyl-L-methionine</name>
        <dbReference type="ChEBI" id="CHEBI:59789"/>
    </ligand>
</feature>
<dbReference type="NCBIfam" id="TIGR00091">
    <property type="entry name" value="tRNA (guanosine(46)-N7)-methyltransferase TrmB"/>
    <property type="match status" value="1"/>
</dbReference>
<dbReference type="Pfam" id="PF02390">
    <property type="entry name" value="Methyltransf_4"/>
    <property type="match status" value="1"/>
</dbReference>
<gene>
    <name evidence="10" type="ORF">g.31203</name>
    <name evidence="11" type="ORF">g.31213</name>
</gene>
<feature type="binding site" evidence="9">
    <location>
        <begin position="151"/>
        <end position="152"/>
    </location>
    <ligand>
        <name>S-adenosyl-L-methionine</name>
        <dbReference type="ChEBI" id="CHEBI:59789"/>
    </ligand>
</feature>
<dbReference type="HAMAP" id="MF_03055">
    <property type="entry name" value="tRNA_methyltr_TrmB_euk"/>
    <property type="match status" value="1"/>
</dbReference>
<dbReference type="GO" id="GO:0005634">
    <property type="term" value="C:nucleus"/>
    <property type="evidence" value="ECO:0007669"/>
    <property type="project" value="UniProtKB-SubCell"/>
</dbReference>
<keyword evidence="5 9" id="KW-0949">S-adenosyl-L-methionine</keyword>
<keyword evidence="3 9" id="KW-0489">Methyltransferase</keyword>
<protein>
    <recommendedName>
        <fullName evidence="9">tRNA (guanine-N(7)-)-methyltransferase</fullName>
        <ecNumber evidence="9">2.1.1.33</ecNumber>
    </recommendedName>
    <alternativeName>
        <fullName evidence="9">tRNA (guanine(46)-N(7))-methyltransferase</fullName>
    </alternativeName>
    <alternativeName>
        <fullName evidence="9">tRNA(m7G46)-methyltransferase</fullName>
    </alternativeName>
</protein>
<comment type="similarity">
    <text evidence="9">Belongs to the class I-like SAM-binding methyltransferase superfamily. TrmB family.</text>
</comment>
<keyword evidence="2 9" id="KW-0820">tRNA-binding</keyword>